<protein>
    <submittedName>
        <fullName evidence="3">Sugar kinase</fullName>
    </submittedName>
</protein>
<reference evidence="3 4" key="1">
    <citation type="journal article" date="2015" name="Int. J. Syst. Evol. Microbiol.">
        <title>Youhaiella tibetensis gen. nov., sp. nov., isolated from subsurface sediment.</title>
        <authorList>
            <person name="Wang Y.X."/>
            <person name="Huang F.Q."/>
            <person name="Nogi Y."/>
            <person name="Pang S.J."/>
            <person name="Wang P.K."/>
            <person name="Lv J."/>
        </authorList>
    </citation>
    <scope>NUCLEOTIDE SEQUENCE [LARGE SCALE GENOMIC DNA]</scope>
    <source>
        <strain evidence="4">fig4</strain>
    </source>
</reference>
<dbReference type="AlphaFoldDB" id="A0A5B9DT25"/>
<dbReference type="PROSITE" id="PS00584">
    <property type="entry name" value="PFKB_KINASES_2"/>
    <property type="match status" value="1"/>
</dbReference>
<accession>A0A5B9DT25</accession>
<dbReference type="CDD" id="cd01166">
    <property type="entry name" value="KdgK"/>
    <property type="match status" value="1"/>
</dbReference>
<dbReference type="InterPro" id="IPR029056">
    <property type="entry name" value="Ribokinase-like"/>
</dbReference>
<dbReference type="SUPFAM" id="SSF53613">
    <property type="entry name" value="Ribokinase-like"/>
    <property type="match status" value="1"/>
</dbReference>
<keyword evidence="1" id="KW-0808">Transferase</keyword>
<dbReference type="InterPro" id="IPR002173">
    <property type="entry name" value="Carboh/pur_kinase_PfkB_CS"/>
</dbReference>
<keyword evidence="4" id="KW-1185">Reference proteome</keyword>
<proteinExistence type="predicted"/>
<gene>
    <name evidence="3" type="ORF">FNA67_20075</name>
</gene>
<dbReference type="EMBL" id="CP041690">
    <property type="protein sequence ID" value="QEE22316.1"/>
    <property type="molecule type" value="Genomic_DNA"/>
</dbReference>
<name>A0A5B9DT25_9HYPH</name>
<dbReference type="RefSeq" id="WP_147657896.1">
    <property type="nucleotide sequence ID" value="NZ_BMFM01000001.1"/>
</dbReference>
<keyword evidence="2 3" id="KW-0418">Kinase</keyword>
<sequence length="304" mass="31033">MTPAAGGKVLVVGDVMTDIIVKPEGPLNRGSDRRAAIRSRPGGSGANQAVWLGAMGADVRFLARVGAADVASLRTYFEGFGIEPLLVGDPALPSGVLVTIVDPDGERSFLTDRGANLELAVDDLPETLLDGVGIVVVSGYSFFAPGPRAAVQSLFAMARSRGIPVAVDPASVGFLQEVGVGNFLDWTEGASLLFANDAEALALSGYNECAAQMAMLGQRYERVVIKRGALGAATGNRAGIALSLPAPQVEVLDSTGAGDAFAAGFIATRLRGGDERACLEAGILAGSEAVKAIGGQPAAKPRGD</sequence>
<evidence type="ECO:0000256" key="2">
    <source>
        <dbReference type="ARBA" id="ARBA00022777"/>
    </source>
</evidence>
<evidence type="ECO:0000256" key="1">
    <source>
        <dbReference type="ARBA" id="ARBA00022679"/>
    </source>
</evidence>
<dbReference type="Pfam" id="PF00294">
    <property type="entry name" value="PfkB"/>
    <property type="match status" value="1"/>
</dbReference>
<organism evidence="3 4">
    <name type="scientific">Paradevosia tibetensis</name>
    <dbReference type="NCBI Taxonomy" id="1447062"/>
    <lineage>
        <taxon>Bacteria</taxon>
        <taxon>Pseudomonadati</taxon>
        <taxon>Pseudomonadota</taxon>
        <taxon>Alphaproteobacteria</taxon>
        <taxon>Hyphomicrobiales</taxon>
        <taxon>Devosiaceae</taxon>
        <taxon>Paradevosia</taxon>
    </lineage>
</organism>
<evidence type="ECO:0000313" key="4">
    <source>
        <dbReference type="Proteomes" id="UP000321062"/>
    </source>
</evidence>
<dbReference type="GO" id="GO:0016301">
    <property type="term" value="F:kinase activity"/>
    <property type="evidence" value="ECO:0007669"/>
    <property type="project" value="UniProtKB-KW"/>
</dbReference>
<dbReference type="Gene3D" id="3.40.1190.20">
    <property type="match status" value="1"/>
</dbReference>
<dbReference type="Proteomes" id="UP000321062">
    <property type="component" value="Chromosome"/>
</dbReference>
<dbReference type="OrthoDB" id="9775849at2"/>
<dbReference type="PANTHER" id="PTHR10584">
    <property type="entry name" value="SUGAR KINASE"/>
    <property type="match status" value="1"/>
</dbReference>
<dbReference type="PANTHER" id="PTHR10584:SF167">
    <property type="entry name" value="PFKB DOMAIN PROTEIN"/>
    <property type="match status" value="1"/>
</dbReference>
<dbReference type="KEGG" id="yti:FNA67_20075"/>
<evidence type="ECO:0000313" key="3">
    <source>
        <dbReference type="EMBL" id="QEE22316.1"/>
    </source>
</evidence>
<dbReference type="PROSITE" id="PS00583">
    <property type="entry name" value="PFKB_KINASES_1"/>
    <property type="match status" value="1"/>
</dbReference>
<dbReference type="InterPro" id="IPR011611">
    <property type="entry name" value="PfkB_dom"/>
</dbReference>